<gene>
    <name evidence="3" type="ORF">D9613_006382</name>
</gene>
<dbReference type="AlphaFoldDB" id="A0A8H4QV06"/>
<dbReference type="Gene3D" id="3.40.50.300">
    <property type="entry name" value="P-loop containing nucleotide triphosphate hydrolases"/>
    <property type="match status" value="1"/>
</dbReference>
<protein>
    <recommendedName>
        <fullName evidence="2">Nephrocystin 3-like N-terminal domain-containing protein</fullName>
    </recommendedName>
</protein>
<keyword evidence="4" id="KW-1185">Reference proteome</keyword>
<dbReference type="PANTHER" id="PTHR10039">
    <property type="entry name" value="AMELOGENIN"/>
    <property type="match status" value="1"/>
</dbReference>
<keyword evidence="1" id="KW-0677">Repeat</keyword>
<organism evidence="3 4">
    <name type="scientific">Agrocybe pediades</name>
    <dbReference type="NCBI Taxonomy" id="84607"/>
    <lineage>
        <taxon>Eukaryota</taxon>
        <taxon>Fungi</taxon>
        <taxon>Dikarya</taxon>
        <taxon>Basidiomycota</taxon>
        <taxon>Agaricomycotina</taxon>
        <taxon>Agaricomycetes</taxon>
        <taxon>Agaricomycetidae</taxon>
        <taxon>Agaricales</taxon>
        <taxon>Agaricineae</taxon>
        <taxon>Strophariaceae</taxon>
        <taxon>Agrocybe</taxon>
    </lineage>
</organism>
<dbReference type="Pfam" id="PF24883">
    <property type="entry name" value="NPHP3_N"/>
    <property type="match status" value="1"/>
</dbReference>
<evidence type="ECO:0000256" key="1">
    <source>
        <dbReference type="ARBA" id="ARBA00022737"/>
    </source>
</evidence>
<dbReference type="SUPFAM" id="SSF52540">
    <property type="entry name" value="P-loop containing nucleoside triphosphate hydrolases"/>
    <property type="match status" value="1"/>
</dbReference>
<proteinExistence type="predicted"/>
<feature type="domain" description="Nephrocystin 3-like N-terminal" evidence="2">
    <location>
        <begin position="79"/>
        <end position="237"/>
    </location>
</feature>
<dbReference type="EMBL" id="JAACJL010000030">
    <property type="protein sequence ID" value="KAF4617716.1"/>
    <property type="molecule type" value="Genomic_DNA"/>
</dbReference>
<comment type="caution">
    <text evidence="3">The sequence shown here is derived from an EMBL/GenBank/DDBJ whole genome shotgun (WGS) entry which is preliminary data.</text>
</comment>
<dbReference type="InterPro" id="IPR056884">
    <property type="entry name" value="NPHP3-like_N"/>
</dbReference>
<evidence type="ECO:0000313" key="4">
    <source>
        <dbReference type="Proteomes" id="UP000521872"/>
    </source>
</evidence>
<evidence type="ECO:0000313" key="3">
    <source>
        <dbReference type="EMBL" id="KAF4617716.1"/>
    </source>
</evidence>
<sequence>MISSKQVLVTGGQFTQQHYHGQASVGGNKAPIDMLMDAVAPSAFHDSGASFNKPRCYPRTRVKTREVIMHWILGEDKDARDGKQFMWLTGAAGCGKSAIAQSTIESCIERGLPLAGFFFSRQDPARNHAGSLVATLAYQLYCAFPQTEVQTKILSTIQQDPLIFKKTLQQQFTSLIIQPLWTYFSKNQFIQHQVPFLIAIDGLDECMDRTAQKAILTGLAESLRNSNLRIPIFVASRPEHDIRLSFDSKYLKHITTVLSLDLSGDESVLEADSDIRLYLLDRFAEIKDDFNNRTTGRKLAQDWPGDAVIGILVLMSSVIRYVESTHHRPDHRLEIILNLRAVNGDYPLAELDELYAMILESAVDIEKVLHVLSLYFMDTPPISCSVIEKMLSYDEGEVETLFSGMGALVKITKSTSPFPPRDREDGQEHAPSYLRMLLASFGEYLLDATRSKQFHIDVDYETIRHVTHALQYLALYCSSSLVPYSTAAAPMYIFHRNQCRVGRGLDSQSTISSELKESLLSFSVEDFLEPHTSTSVYPHLLEYFVTPFLELLETVVHNDPFAYYIQFHQLENIGNILMKQVRQYFEDDRLASVLILFNHMGSHRFVPVLEVPQHSPYRPYVHSAPFYLDSVYNDSDILSLSRIWESSTPFIGQSVYHGFLRQLLRLPVETFKYALGPKMHEKAALYCFEELTETVSLLPPPSGLEMVITTVTDDAEDDNYPKLSFNSANGGQWQCQCSTRLDPGEEELYFLLLGYIIFLLPCCGRSDALVAACENHRVSFIDQPDGPFPVRRRLLHKEINNYLARVSPILRV</sequence>
<dbReference type="PANTHER" id="PTHR10039:SF14">
    <property type="entry name" value="NACHT DOMAIN-CONTAINING PROTEIN"/>
    <property type="match status" value="1"/>
</dbReference>
<dbReference type="InterPro" id="IPR027417">
    <property type="entry name" value="P-loop_NTPase"/>
</dbReference>
<name>A0A8H4QV06_9AGAR</name>
<accession>A0A8H4QV06</accession>
<evidence type="ECO:0000259" key="2">
    <source>
        <dbReference type="Pfam" id="PF24883"/>
    </source>
</evidence>
<reference evidence="3 4" key="1">
    <citation type="submission" date="2019-12" db="EMBL/GenBank/DDBJ databases">
        <authorList>
            <person name="Floudas D."/>
            <person name="Bentzer J."/>
            <person name="Ahren D."/>
            <person name="Johansson T."/>
            <person name="Persson P."/>
            <person name="Tunlid A."/>
        </authorList>
    </citation>
    <scope>NUCLEOTIDE SEQUENCE [LARGE SCALE GENOMIC DNA]</scope>
    <source>
        <strain evidence="3 4">CBS 102.39</strain>
    </source>
</reference>
<dbReference type="Proteomes" id="UP000521872">
    <property type="component" value="Unassembled WGS sequence"/>
</dbReference>